<dbReference type="EnsemblPlants" id="Ma05_t30010.1">
    <property type="protein sequence ID" value="Ma05_p30010.1"/>
    <property type="gene ID" value="Ma05_g30010"/>
</dbReference>
<dbReference type="FunCoup" id="A0A804JA40">
    <property type="interactions" value="151"/>
</dbReference>
<organism evidence="3 4">
    <name type="scientific">Musa acuminata subsp. malaccensis</name>
    <name type="common">Wild banana</name>
    <name type="synonym">Musa malaccensis</name>
    <dbReference type="NCBI Taxonomy" id="214687"/>
    <lineage>
        <taxon>Eukaryota</taxon>
        <taxon>Viridiplantae</taxon>
        <taxon>Streptophyta</taxon>
        <taxon>Embryophyta</taxon>
        <taxon>Tracheophyta</taxon>
        <taxon>Spermatophyta</taxon>
        <taxon>Magnoliopsida</taxon>
        <taxon>Liliopsida</taxon>
        <taxon>Zingiberales</taxon>
        <taxon>Musaceae</taxon>
        <taxon>Musa</taxon>
    </lineage>
</organism>
<dbReference type="InterPro" id="IPR039609">
    <property type="entry name" value="VQ_15/22"/>
</dbReference>
<dbReference type="PANTHER" id="PTHR33179">
    <property type="entry name" value="VQ MOTIF-CONTAINING PROTEIN"/>
    <property type="match status" value="1"/>
</dbReference>
<evidence type="ECO:0000313" key="3">
    <source>
        <dbReference type="EnsemblPlants" id="Ma05_p30010.1"/>
    </source>
</evidence>
<evidence type="ECO:0000256" key="1">
    <source>
        <dbReference type="SAM" id="MobiDB-lite"/>
    </source>
</evidence>
<name>A0A804JA40_MUSAM</name>
<evidence type="ECO:0000259" key="2">
    <source>
        <dbReference type="Pfam" id="PF05678"/>
    </source>
</evidence>
<sequence>MAENCWGLDPWTCRPHACISEAAFARENDALTKALQISLFSDAAASSSSSSAVPSPDSISLATSSFLLPFAPDLPRSRDPPPGRITKKRKSRATKRSLTTYINADPANFRQLVQQVTGTRPVDGAGLPVELPPAAAVQGSCLLPTLDTSAFFLDRVGTVGPGGDGPVLAEFDSLLAAPSFPTLDSWGVI</sequence>
<proteinExistence type="predicted"/>
<dbReference type="Proteomes" id="UP000012960">
    <property type="component" value="Unplaced"/>
</dbReference>
<dbReference type="Gramene" id="Ma05_t30010.1">
    <property type="protein sequence ID" value="Ma05_p30010.1"/>
    <property type="gene ID" value="Ma05_g30010"/>
</dbReference>
<feature type="region of interest" description="Disordered" evidence="1">
    <location>
        <begin position="72"/>
        <end position="96"/>
    </location>
</feature>
<feature type="domain" description="VQ" evidence="2">
    <location>
        <begin position="99"/>
        <end position="118"/>
    </location>
</feature>
<accession>A0A804JA40</accession>
<dbReference type="InParanoid" id="A0A804JA40"/>
<dbReference type="OMA" id="HACISEA"/>
<dbReference type="InterPro" id="IPR008889">
    <property type="entry name" value="VQ"/>
</dbReference>
<protein>
    <recommendedName>
        <fullName evidence="2">VQ domain-containing protein</fullName>
    </recommendedName>
</protein>
<dbReference type="AlphaFoldDB" id="A0A804JA40"/>
<dbReference type="PANTHER" id="PTHR33179:SF9">
    <property type="entry name" value="OS01G0278000 PROTEIN"/>
    <property type="match status" value="1"/>
</dbReference>
<keyword evidence="4" id="KW-1185">Reference proteome</keyword>
<feature type="compositionally biased region" description="Basic residues" evidence="1">
    <location>
        <begin position="85"/>
        <end position="95"/>
    </location>
</feature>
<reference evidence="3" key="1">
    <citation type="submission" date="2021-05" db="UniProtKB">
        <authorList>
            <consortium name="EnsemblPlants"/>
        </authorList>
    </citation>
    <scope>IDENTIFICATION</scope>
    <source>
        <strain evidence="3">subsp. malaccensis</strain>
    </source>
</reference>
<dbReference type="Pfam" id="PF05678">
    <property type="entry name" value="VQ"/>
    <property type="match status" value="1"/>
</dbReference>
<evidence type="ECO:0000313" key="4">
    <source>
        <dbReference type="Proteomes" id="UP000012960"/>
    </source>
</evidence>